<sequence length="106" mass="11327">MTSYKPRSAIRAQALAEFVNEATFIEGNEGNSLLHVDGSSTLPGSGAGVVLTSLEGDELEYALRFNIKASNNEADYEALVAVIRMALDAGTRNLITYSNSQLVTSK</sequence>
<dbReference type="InterPro" id="IPR002156">
    <property type="entry name" value="RNaseH_domain"/>
</dbReference>
<evidence type="ECO:0000259" key="1">
    <source>
        <dbReference type="Pfam" id="PF13456"/>
    </source>
</evidence>
<dbReference type="EMBL" id="JACGWJ010000017">
    <property type="protein sequence ID" value="KAL0355375.1"/>
    <property type="molecule type" value="Genomic_DNA"/>
</dbReference>
<comment type="caution">
    <text evidence="2">The sequence shown here is derived from an EMBL/GenBank/DDBJ whole genome shotgun (WGS) entry which is preliminary data.</text>
</comment>
<feature type="domain" description="RNase H type-1" evidence="1">
    <location>
        <begin position="37"/>
        <end position="104"/>
    </location>
</feature>
<reference evidence="2" key="1">
    <citation type="submission" date="2020-06" db="EMBL/GenBank/DDBJ databases">
        <authorList>
            <person name="Li T."/>
            <person name="Hu X."/>
            <person name="Zhang T."/>
            <person name="Song X."/>
            <person name="Zhang H."/>
            <person name="Dai N."/>
            <person name="Sheng W."/>
            <person name="Hou X."/>
            <person name="Wei L."/>
        </authorList>
    </citation>
    <scope>NUCLEOTIDE SEQUENCE</scope>
    <source>
        <strain evidence="2">G02</strain>
        <tissue evidence="2">Leaf</tissue>
    </source>
</reference>
<dbReference type="GO" id="GO:0003676">
    <property type="term" value="F:nucleic acid binding"/>
    <property type="evidence" value="ECO:0007669"/>
    <property type="project" value="InterPro"/>
</dbReference>
<proteinExistence type="predicted"/>
<dbReference type="SUPFAM" id="SSF53098">
    <property type="entry name" value="Ribonuclease H-like"/>
    <property type="match status" value="1"/>
</dbReference>
<dbReference type="PANTHER" id="PTHR48475:SF2">
    <property type="entry name" value="RIBONUCLEASE H"/>
    <property type="match status" value="1"/>
</dbReference>
<dbReference type="Pfam" id="PF13456">
    <property type="entry name" value="RVT_3"/>
    <property type="match status" value="1"/>
</dbReference>
<dbReference type="AlphaFoldDB" id="A0AAW2PJI3"/>
<dbReference type="InterPro" id="IPR036397">
    <property type="entry name" value="RNaseH_sf"/>
</dbReference>
<organism evidence="2">
    <name type="scientific">Sesamum radiatum</name>
    <name type="common">Black benniseed</name>
    <dbReference type="NCBI Taxonomy" id="300843"/>
    <lineage>
        <taxon>Eukaryota</taxon>
        <taxon>Viridiplantae</taxon>
        <taxon>Streptophyta</taxon>
        <taxon>Embryophyta</taxon>
        <taxon>Tracheophyta</taxon>
        <taxon>Spermatophyta</taxon>
        <taxon>Magnoliopsida</taxon>
        <taxon>eudicotyledons</taxon>
        <taxon>Gunneridae</taxon>
        <taxon>Pentapetalae</taxon>
        <taxon>asterids</taxon>
        <taxon>lamiids</taxon>
        <taxon>Lamiales</taxon>
        <taxon>Pedaliaceae</taxon>
        <taxon>Sesamum</taxon>
    </lineage>
</organism>
<accession>A0AAW2PJI3</accession>
<gene>
    <name evidence="2" type="ORF">Sradi_3984400</name>
</gene>
<dbReference type="GO" id="GO:0004523">
    <property type="term" value="F:RNA-DNA hybrid ribonuclease activity"/>
    <property type="evidence" value="ECO:0007669"/>
    <property type="project" value="InterPro"/>
</dbReference>
<dbReference type="PANTHER" id="PTHR48475">
    <property type="entry name" value="RIBONUCLEASE H"/>
    <property type="match status" value="1"/>
</dbReference>
<reference evidence="2" key="2">
    <citation type="journal article" date="2024" name="Plant">
        <title>Genomic evolution and insights into agronomic trait innovations of Sesamum species.</title>
        <authorList>
            <person name="Miao H."/>
            <person name="Wang L."/>
            <person name="Qu L."/>
            <person name="Liu H."/>
            <person name="Sun Y."/>
            <person name="Le M."/>
            <person name="Wang Q."/>
            <person name="Wei S."/>
            <person name="Zheng Y."/>
            <person name="Lin W."/>
            <person name="Duan Y."/>
            <person name="Cao H."/>
            <person name="Xiong S."/>
            <person name="Wang X."/>
            <person name="Wei L."/>
            <person name="Li C."/>
            <person name="Ma Q."/>
            <person name="Ju M."/>
            <person name="Zhao R."/>
            <person name="Li G."/>
            <person name="Mu C."/>
            <person name="Tian Q."/>
            <person name="Mei H."/>
            <person name="Zhang T."/>
            <person name="Gao T."/>
            <person name="Zhang H."/>
        </authorList>
    </citation>
    <scope>NUCLEOTIDE SEQUENCE</scope>
    <source>
        <strain evidence="2">G02</strain>
    </source>
</reference>
<protein>
    <recommendedName>
        <fullName evidence="1">RNase H type-1 domain-containing protein</fullName>
    </recommendedName>
</protein>
<name>A0AAW2PJI3_SESRA</name>
<dbReference type="Gene3D" id="3.30.420.10">
    <property type="entry name" value="Ribonuclease H-like superfamily/Ribonuclease H"/>
    <property type="match status" value="1"/>
</dbReference>
<dbReference type="InterPro" id="IPR012337">
    <property type="entry name" value="RNaseH-like_sf"/>
</dbReference>
<evidence type="ECO:0000313" key="2">
    <source>
        <dbReference type="EMBL" id="KAL0355375.1"/>
    </source>
</evidence>